<gene>
    <name evidence="10" type="ORF">OFUS_LOCUS15513</name>
</gene>
<feature type="compositionally biased region" description="Basic residues" evidence="8">
    <location>
        <begin position="461"/>
        <end position="477"/>
    </location>
</feature>
<reference evidence="10" key="1">
    <citation type="submission" date="2022-03" db="EMBL/GenBank/DDBJ databases">
        <authorList>
            <person name="Martin C."/>
        </authorList>
    </citation>
    <scope>NUCLEOTIDE SEQUENCE</scope>
</reference>
<keyword evidence="3" id="KW-0472">Membrane</keyword>
<keyword evidence="11" id="KW-1185">Reference proteome</keyword>
<evidence type="ECO:0000256" key="2">
    <source>
        <dbReference type="ARBA" id="ARBA00022989"/>
    </source>
</evidence>
<dbReference type="InterPro" id="IPR012879">
    <property type="entry name" value="CCDC47"/>
</dbReference>
<evidence type="ECO:0000313" key="10">
    <source>
        <dbReference type="EMBL" id="CAH1790286.1"/>
    </source>
</evidence>
<comment type="similarity">
    <text evidence="5">Belongs to the CCDC47 family.</text>
</comment>
<evidence type="ECO:0000256" key="8">
    <source>
        <dbReference type="SAM" id="MobiDB-lite"/>
    </source>
</evidence>
<evidence type="ECO:0000256" key="5">
    <source>
        <dbReference type="ARBA" id="ARBA00034746"/>
    </source>
</evidence>
<protein>
    <recommendedName>
        <fullName evidence="6">PAT complex subunit CCDC47</fullName>
    </recommendedName>
    <alternativeName>
        <fullName evidence="7">Coiled-coil domain-containing protein 47</fullName>
    </alternativeName>
</protein>
<accession>A0A8J1UUF9</accession>
<keyword evidence="1" id="KW-0812">Transmembrane</keyword>
<dbReference type="GO" id="GO:0032469">
    <property type="term" value="P:endoplasmic reticulum calcium ion homeostasis"/>
    <property type="evidence" value="ECO:0007669"/>
    <property type="project" value="InterPro"/>
</dbReference>
<evidence type="ECO:0000256" key="1">
    <source>
        <dbReference type="ARBA" id="ARBA00022692"/>
    </source>
</evidence>
<dbReference type="GO" id="GO:0030867">
    <property type="term" value="C:rough endoplasmic reticulum membrane"/>
    <property type="evidence" value="ECO:0007669"/>
    <property type="project" value="UniProtKB-SubCell"/>
</dbReference>
<dbReference type="EMBL" id="CAIIXF020000007">
    <property type="protein sequence ID" value="CAH1790286.1"/>
    <property type="molecule type" value="Genomic_DNA"/>
</dbReference>
<dbReference type="Pfam" id="PF07946">
    <property type="entry name" value="CCDC47"/>
    <property type="match status" value="1"/>
</dbReference>
<evidence type="ECO:0000256" key="4">
    <source>
        <dbReference type="ARBA" id="ARBA00034697"/>
    </source>
</evidence>
<evidence type="ECO:0000313" key="11">
    <source>
        <dbReference type="Proteomes" id="UP000749559"/>
    </source>
</evidence>
<proteinExistence type="inferred from homology"/>
<dbReference type="PANTHER" id="PTHR12883:SF0">
    <property type="entry name" value="PAT COMPLEX SUBUNIT CCDC47"/>
    <property type="match status" value="1"/>
</dbReference>
<sequence>MNFLPLVVALLCLVATTSAQASNRHGADLDDNDFAEFEEFDEEEPSAGDAGVKDADGDDNAAFEEAAPVHDTEAADDDEAMVEDEDEFEYLNDEEEFEGFDKDSKPINKGGKPEKTPDLKITNIPGHLRTNWDSFYLEMLMLAGLGVYFLNFLAGKTKNHKIAQAWLAAHKGLLEEHFTIVGDDGSTKEVQQGVLMKESEHLYSLWCSGRTLCDGMLIEMKLLKRQDLIQTISRIFKPALDQIVIKVVMDENAMAPFVMALGLKKTIAKVHRELNDLSIFCKDQKQGKNYGLPEKYRVLSEINDTTMSVIDQKVQCAIQKFDGIVDYMHFSDQFSGPKVSTEDGEATKMPDTKKVLIFSFNLTDKIVNNPEEMKGLQELLKMVFHCVDKMKRVSLTQDGKMKSMKNRKAVEEQFSKMTHLQRAEAAQLRREEKRREDKERMMNEDDPEKQRKWEERTERRDKKKSQSKMKMMKVKAM</sequence>
<dbReference type="GO" id="GO:0005509">
    <property type="term" value="F:calcium ion binding"/>
    <property type="evidence" value="ECO:0007669"/>
    <property type="project" value="InterPro"/>
</dbReference>
<dbReference type="OrthoDB" id="10039147at2759"/>
<evidence type="ECO:0000256" key="9">
    <source>
        <dbReference type="SAM" id="SignalP"/>
    </source>
</evidence>
<organism evidence="10 11">
    <name type="scientific">Owenia fusiformis</name>
    <name type="common">Polychaete worm</name>
    <dbReference type="NCBI Taxonomy" id="6347"/>
    <lineage>
        <taxon>Eukaryota</taxon>
        <taxon>Metazoa</taxon>
        <taxon>Spiralia</taxon>
        <taxon>Lophotrochozoa</taxon>
        <taxon>Annelida</taxon>
        <taxon>Polychaeta</taxon>
        <taxon>Sedentaria</taxon>
        <taxon>Canalipalpata</taxon>
        <taxon>Sabellida</taxon>
        <taxon>Oweniida</taxon>
        <taxon>Oweniidae</taxon>
        <taxon>Owenia</taxon>
    </lineage>
</organism>
<feature type="region of interest" description="Disordered" evidence="8">
    <location>
        <begin position="39"/>
        <end position="118"/>
    </location>
</feature>
<name>A0A8J1UUF9_OWEFU</name>
<feature type="signal peptide" evidence="9">
    <location>
        <begin position="1"/>
        <end position="19"/>
    </location>
</feature>
<comment type="subcellular location">
    <subcellularLocation>
        <location evidence="4">Rough endoplasmic reticulum membrane</location>
        <topology evidence="4">Single-pass type I membrane protein</topology>
    </subcellularLocation>
</comment>
<dbReference type="Proteomes" id="UP000749559">
    <property type="component" value="Unassembled WGS sequence"/>
</dbReference>
<comment type="caution">
    <text evidence="10">The sequence shown here is derived from an EMBL/GenBank/DDBJ whole genome shotgun (WGS) entry which is preliminary data.</text>
</comment>
<keyword evidence="2" id="KW-1133">Transmembrane helix</keyword>
<feature type="compositionally biased region" description="Basic and acidic residues" evidence="8">
    <location>
        <begin position="427"/>
        <end position="460"/>
    </location>
</feature>
<feature type="region of interest" description="Disordered" evidence="8">
    <location>
        <begin position="419"/>
        <end position="477"/>
    </location>
</feature>
<keyword evidence="9" id="KW-0732">Signal</keyword>
<evidence type="ECO:0000256" key="3">
    <source>
        <dbReference type="ARBA" id="ARBA00023136"/>
    </source>
</evidence>
<feature type="compositionally biased region" description="Acidic residues" evidence="8">
    <location>
        <begin position="74"/>
        <end position="98"/>
    </location>
</feature>
<evidence type="ECO:0000256" key="7">
    <source>
        <dbReference type="ARBA" id="ARBA00034902"/>
    </source>
</evidence>
<dbReference type="PANTHER" id="PTHR12883">
    <property type="entry name" value="ADIPOCYTE-SPECIFIC PROTEIN 4-RELATED"/>
    <property type="match status" value="1"/>
</dbReference>
<feature type="compositionally biased region" description="Basic and acidic residues" evidence="8">
    <location>
        <begin position="99"/>
        <end position="118"/>
    </location>
</feature>
<evidence type="ECO:0000256" key="6">
    <source>
        <dbReference type="ARBA" id="ARBA00034875"/>
    </source>
</evidence>
<feature type="chain" id="PRO_5044006173" description="PAT complex subunit CCDC47" evidence="9">
    <location>
        <begin position="20"/>
        <end position="477"/>
    </location>
</feature>
<dbReference type="AlphaFoldDB" id="A0A8J1UUF9"/>